<dbReference type="GO" id="GO:0005634">
    <property type="term" value="C:nucleus"/>
    <property type="evidence" value="ECO:0007669"/>
    <property type="project" value="TreeGrafter"/>
</dbReference>
<feature type="domain" description="Glycosyl hydrolase family 92 N-terminal" evidence="4">
    <location>
        <begin position="31"/>
        <end position="305"/>
    </location>
</feature>
<feature type="chain" id="PRO_5040869090" description="Glycoside hydrolase family 92 protein" evidence="2">
    <location>
        <begin position="24"/>
        <end position="815"/>
    </location>
</feature>
<dbReference type="InterPro" id="IPR014718">
    <property type="entry name" value="GH-type_carb-bd"/>
</dbReference>
<sequence length="815" mass="89833">MRSWSIPPAILGPLLLLASPATTSQVDLSQYVNPFIGSEGPEAGTAFGGGDIFVGGALPFGVAKVGIDTTAANWTTATLNGGWTPDGNVTGISMMHESGTGGSPKYGIVSQMPLTSVDQPVNVLDNLTYSQPRAGKDTARVGYFKTHLENDITVELSASRHAGIMEYSFPKGEKHVLIDVSHYLPASPGDANCQTFAGGEIQIEANGKAYSGYGTYAGGWNNGAPFTVYFYGEFSKTSDSSQTFSGANTDPMPRSQNLANGGMSEPTFKNTSRKVTSGPMNNRIGLLFSWNDGPAAHVTARVGISMISVDRARSYLQKEIPSWKLNDTVELAVKEWNENVFNKIQVPLDSSANMTHVRLLYSSLYFIHLMPSDRTGENPLWDSGEPYWDDFYTMWDIFRCTVSFYHIFQPKYYESMIRGLIDIWKHSGYMPDGRSGNWNGLVQGGSDADNVLADAYVKGLRGAINWTEGYAAMKKDAEVTPYNTFDPTDFSASTKEGRGALDDWKELGYVSQDRNTRCISRTVEYSLNDFAVSQVAAGEMPSDQEKYLNRSAGWQNIWNTNVKSLGFDGFMAPRFSNGSFNNSGYDPLYCYGCEWEDYTYEGTPWEYSFVIPHDVKTLIEFMGGAKTFESRLDLMFKANMSVQDLGANGAGITTLMNIGNEPDFATPYLYNYINKQAKSVNQSRSLATQYFKDTAYGIPGNSDAGAMNSWLLWQILGIYPIVTQPVYLLSSPWFPDLNMTINGDKTLRITASGMDDGYYVQSVKINGKDWKKNWFEHKDVMTNGGTIQFELGAEAKAWETGEVPPSPGHVQLSKG</sequence>
<dbReference type="AlphaFoldDB" id="A0A9W9QH24"/>
<proteinExistence type="predicted"/>
<evidence type="ECO:0000256" key="2">
    <source>
        <dbReference type="SAM" id="SignalP"/>
    </source>
</evidence>
<dbReference type="FunFam" id="2.70.98.10:FF:000028">
    <property type="entry name" value="Alpha-1,2-mannosidase family protein (AFU_orthologue AFUA_5G10520)"/>
    <property type="match status" value="1"/>
</dbReference>
<dbReference type="GO" id="GO:0005975">
    <property type="term" value="P:carbohydrate metabolic process"/>
    <property type="evidence" value="ECO:0007669"/>
    <property type="project" value="InterPro"/>
</dbReference>
<evidence type="ECO:0000259" key="3">
    <source>
        <dbReference type="Pfam" id="PF07971"/>
    </source>
</evidence>
<dbReference type="GO" id="GO:0000224">
    <property type="term" value="F:peptide-N4-(N-acetyl-beta-glucosaminyl)asparagine amidase activity"/>
    <property type="evidence" value="ECO:0007669"/>
    <property type="project" value="TreeGrafter"/>
</dbReference>
<evidence type="ECO:0000256" key="1">
    <source>
        <dbReference type="SAM" id="MobiDB-lite"/>
    </source>
</evidence>
<feature type="signal peptide" evidence="2">
    <location>
        <begin position="1"/>
        <end position="23"/>
    </location>
</feature>
<dbReference type="GO" id="GO:0030246">
    <property type="term" value="F:carbohydrate binding"/>
    <property type="evidence" value="ECO:0007669"/>
    <property type="project" value="InterPro"/>
</dbReference>
<dbReference type="Pfam" id="PF07971">
    <property type="entry name" value="Glyco_hydro_92"/>
    <property type="match status" value="1"/>
</dbReference>
<dbReference type="GO" id="GO:0006516">
    <property type="term" value="P:glycoprotein catabolic process"/>
    <property type="evidence" value="ECO:0007669"/>
    <property type="project" value="TreeGrafter"/>
</dbReference>
<feature type="region of interest" description="Disordered" evidence="1">
    <location>
        <begin position="242"/>
        <end position="275"/>
    </location>
</feature>
<dbReference type="InterPro" id="IPR005887">
    <property type="entry name" value="GH92_a_mannosidase_put"/>
</dbReference>
<organism evidence="5 6">
    <name type="scientific">Penicillium brevicompactum</name>
    <dbReference type="NCBI Taxonomy" id="5074"/>
    <lineage>
        <taxon>Eukaryota</taxon>
        <taxon>Fungi</taxon>
        <taxon>Dikarya</taxon>
        <taxon>Ascomycota</taxon>
        <taxon>Pezizomycotina</taxon>
        <taxon>Eurotiomycetes</taxon>
        <taxon>Eurotiomycetidae</taxon>
        <taxon>Eurotiales</taxon>
        <taxon>Aspergillaceae</taxon>
        <taxon>Penicillium</taxon>
    </lineage>
</organism>
<gene>
    <name evidence="5" type="ORF">N7452_007009</name>
</gene>
<protein>
    <recommendedName>
        <fullName evidence="7">Glycoside hydrolase family 92 protein</fullName>
    </recommendedName>
</protein>
<dbReference type="PANTHER" id="PTHR12143:SF27">
    <property type="entry name" value="ALPHA-1,2-MANNOSIDASE FAMILY PROTEIN (AFU_ORTHOLOGUE AFUA_5G10520)"/>
    <property type="match status" value="1"/>
</dbReference>
<dbReference type="FunFam" id="3.30.2080.10:FF:000001">
    <property type="entry name" value="Alpha-1,2-mannosidase subfamily"/>
    <property type="match status" value="1"/>
</dbReference>
<dbReference type="InterPro" id="IPR041371">
    <property type="entry name" value="GH92_N"/>
</dbReference>
<evidence type="ECO:0000313" key="6">
    <source>
        <dbReference type="Proteomes" id="UP001147695"/>
    </source>
</evidence>
<name>A0A9W9QH24_PENBR</name>
<evidence type="ECO:0008006" key="7">
    <source>
        <dbReference type="Google" id="ProtNLM"/>
    </source>
</evidence>
<dbReference type="GO" id="GO:0005829">
    <property type="term" value="C:cytosol"/>
    <property type="evidence" value="ECO:0007669"/>
    <property type="project" value="TreeGrafter"/>
</dbReference>
<dbReference type="InterPro" id="IPR008928">
    <property type="entry name" value="6-hairpin_glycosidase_sf"/>
</dbReference>
<evidence type="ECO:0000259" key="4">
    <source>
        <dbReference type="Pfam" id="PF17678"/>
    </source>
</evidence>
<dbReference type="InterPro" id="IPR050883">
    <property type="entry name" value="PNGase"/>
</dbReference>
<dbReference type="Gene3D" id="2.70.98.10">
    <property type="match status" value="1"/>
</dbReference>
<dbReference type="Gene3D" id="1.20.1050.60">
    <property type="entry name" value="alpha-1,2-mannosidase"/>
    <property type="match status" value="1"/>
</dbReference>
<feature type="domain" description="Glycosyl hydrolase family 92" evidence="3">
    <location>
        <begin position="312"/>
        <end position="792"/>
    </location>
</feature>
<dbReference type="PANTHER" id="PTHR12143">
    <property type="entry name" value="PEPTIDE N-GLYCANASE PNGASE -RELATED"/>
    <property type="match status" value="1"/>
</dbReference>
<dbReference type="Pfam" id="PF17678">
    <property type="entry name" value="Glyco_hydro_92N"/>
    <property type="match status" value="1"/>
</dbReference>
<dbReference type="FunFam" id="1.20.1050.60:FF:000002">
    <property type="entry name" value="Glycosyl hydrolase family 92"/>
    <property type="match status" value="1"/>
</dbReference>
<accession>A0A9W9QH24</accession>
<dbReference type="NCBIfam" id="TIGR01180">
    <property type="entry name" value="aman2_put"/>
    <property type="match status" value="1"/>
</dbReference>
<keyword evidence="2" id="KW-0732">Signal</keyword>
<dbReference type="InterPro" id="IPR012939">
    <property type="entry name" value="Glyco_hydro_92"/>
</dbReference>
<reference evidence="5" key="2">
    <citation type="journal article" date="2023" name="IMA Fungus">
        <title>Comparative genomic study of the Penicillium genus elucidates a diverse pangenome and 15 lateral gene transfer events.</title>
        <authorList>
            <person name="Petersen C."/>
            <person name="Sorensen T."/>
            <person name="Nielsen M.R."/>
            <person name="Sondergaard T.E."/>
            <person name="Sorensen J.L."/>
            <person name="Fitzpatrick D.A."/>
            <person name="Frisvad J.C."/>
            <person name="Nielsen K.L."/>
        </authorList>
    </citation>
    <scope>NUCLEOTIDE SEQUENCE</scope>
    <source>
        <strain evidence="5">IBT 35673</strain>
    </source>
</reference>
<feature type="compositionally biased region" description="Polar residues" evidence="1">
    <location>
        <begin position="242"/>
        <end position="259"/>
    </location>
</feature>
<dbReference type="Gene3D" id="1.20.1610.10">
    <property type="entry name" value="alpha-1,2-mannosidases domains"/>
    <property type="match status" value="1"/>
</dbReference>
<dbReference type="SUPFAM" id="SSF48208">
    <property type="entry name" value="Six-hairpin glycosidases"/>
    <property type="match status" value="1"/>
</dbReference>
<dbReference type="Proteomes" id="UP001147695">
    <property type="component" value="Unassembled WGS sequence"/>
</dbReference>
<reference evidence="5" key="1">
    <citation type="submission" date="2022-12" db="EMBL/GenBank/DDBJ databases">
        <authorList>
            <person name="Petersen C."/>
        </authorList>
    </citation>
    <scope>NUCLEOTIDE SEQUENCE</scope>
    <source>
        <strain evidence="5">IBT 35673</strain>
    </source>
</reference>
<evidence type="ECO:0000313" key="5">
    <source>
        <dbReference type="EMBL" id="KAJ5334606.1"/>
    </source>
</evidence>
<comment type="caution">
    <text evidence="5">The sequence shown here is derived from an EMBL/GenBank/DDBJ whole genome shotgun (WGS) entry which is preliminary data.</text>
</comment>
<dbReference type="EMBL" id="JAPZBQ010000004">
    <property type="protein sequence ID" value="KAJ5334606.1"/>
    <property type="molecule type" value="Genomic_DNA"/>
</dbReference>
<dbReference type="Gene3D" id="3.30.2080.10">
    <property type="entry name" value="GH92 mannosidase domain"/>
    <property type="match status" value="1"/>
</dbReference>